<evidence type="ECO:0000313" key="2">
    <source>
        <dbReference type="EMBL" id="CAE2328697.1"/>
    </source>
</evidence>
<dbReference type="InterPro" id="IPR012338">
    <property type="entry name" value="Beta-lactam/transpept-like"/>
</dbReference>
<accession>A0A7S4ULP0</accession>
<feature type="domain" description="Beta-lactamase-related" evidence="1">
    <location>
        <begin position="2"/>
        <end position="119"/>
    </location>
</feature>
<gene>
    <name evidence="2" type="ORF">NAES01612_LOCUS21197</name>
</gene>
<dbReference type="AlphaFoldDB" id="A0A7S4ULP0"/>
<dbReference type="PANTHER" id="PTHR43319">
    <property type="entry name" value="BETA-LACTAMASE-RELATED"/>
    <property type="match status" value="1"/>
</dbReference>
<dbReference type="EMBL" id="HBKR01032240">
    <property type="protein sequence ID" value="CAE2328697.1"/>
    <property type="molecule type" value="Transcribed_RNA"/>
</dbReference>
<dbReference type="Pfam" id="PF00144">
    <property type="entry name" value="Beta-lactamase"/>
    <property type="match status" value="1"/>
</dbReference>
<organism evidence="2">
    <name type="scientific">Paramoeba aestuarina</name>
    <dbReference type="NCBI Taxonomy" id="180227"/>
    <lineage>
        <taxon>Eukaryota</taxon>
        <taxon>Amoebozoa</taxon>
        <taxon>Discosea</taxon>
        <taxon>Flabellinia</taxon>
        <taxon>Dactylopodida</taxon>
        <taxon>Paramoebidae</taxon>
        <taxon>Paramoeba</taxon>
    </lineage>
</organism>
<dbReference type="InterPro" id="IPR052907">
    <property type="entry name" value="Beta-lactamase/esterase"/>
</dbReference>
<reference evidence="2" key="1">
    <citation type="submission" date="2021-01" db="EMBL/GenBank/DDBJ databases">
        <authorList>
            <person name="Corre E."/>
            <person name="Pelletier E."/>
            <person name="Niang G."/>
            <person name="Scheremetjew M."/>
            <person name="Finn R."/>
            <person name="Kale V."/>
            <person name="Holt S."/>
            <person name="Cochrane G."/>
            <person name="Meng A."/>
            <person name="Brown T."/>
            <person name="Cohen L."/>
        </authorList>
    </citation>
    <scope>NUCLEOTIDE SEQUENCE</scope>
    <source>
        <strain evidence="2">SoJaBio B1-5/56/2</strain>
    </source>
</reference>
<evidence type="ECO:0000259" key="1">
    <source>
        <dbReference type="Pfam" id="PF00144"/>
    </source>
</evidence>
<dbReference type="InterPro" id="IPR001466">
    <property type="entry name" value="Beta-lactam-related"/>
</dbReference>
<dbReference type="PANTHER" id="PTHR43319:SF3">
    <property type="entry name" value="BETA-LACTAMASE-RELATED DOMAIN-CONTAINING PROTEIN"/>
    <property type="match status" value="1"/>
</dbReference>
<protein>
    <recommendedName>
        <fullName evidence="1">Beta-lactamase-related domain-containing protein</fullName>
    </recommendedName>
</protein>
<sequence length="182" mass="20643">MHKGERVVDIVFGWEDRSFKEKYSNDTIQIIFSSTKVVESIAMAMLVDRGLISYNDKISKYWPEFAQAGKQDVSLGDLMSHAGGVAGNFPRLLTSDDIKNDRDGKESPLAEILAETPVNYPFLLFYCPLSLLNFSPSLMRHASAKREPKDITPFLEAFLLVKLCAEWTPRNVLWTNLLGRRL</sequence>
<proteinExistence type="predicted"/>
<name>A0A7S4ULP0_9EUKA</name>
<dbReference type="SUPFAM" id="SSF56601">
    <property type="entry name" value="beta-lactamase/transpeptidase-like"/>
    <property type="match status" value="1"/>
</dbReference>
<dbReference type="Gene3D" id="3.40.710.10">
    <property type="entry name" value="DD-peptidase/beta-lactamase superfamily"/>
    <property type="match status" value="1"/>
</dbReference>